<evidence type="ECO:0000313" key="3">
    <source>
        <dbReference type="Proteomes" id="UP000308917"/>
    </source>
</evidence>
<proteinExistence type="predicted"/>
<dbReference type="AlphaFoldDB" id="A0A4S8ETW4"/>
<organism evidence="2 3">
    <name type="scientific">Lampropedia puyangensis</name>
    <dbReference type="NCBI Taxonomy" id="1330072"/>
    <lineage>
        <taxon>Bacteria</taxon>
        <taxon>Pseudomonadati</taxon>
        <taxon>Pseudomonadota</taxon>
        <taxon>Betaproteobacteria</taxon>
        <taxon>Burkholderiales</taxon>
        <taxon>Comamonadaceae</taxon>
        <taxon>Lampropedia</taxon>
    </lineage>
</organism>
<dbReference type="Pfam" id="PF08668">
    <property type="entry name" value="HDOD"/>
    <property type="match status" value="1"/>
</dbReference>
<comment type="caution">
    <text evidence="2">The sequence shown here is derived from an EMBL/GenBank/DDBJ whole genome shotgun (WGS) entry which is preliminary data.</text>
</comment>
<dbReference type="SUPFAM" id="SSF109604">
    <property type="entry name" value="HD-domain/PDEase-like"/>
    <property type="match status" value="1"/>
</dbReference>
<sequence length="269" mass="29214">MEIKGASVADGSILPSLPFFAGSLAFLQQELQSARPRMDQLNQGFANEPALTARLLVVCSQRWPQTCSHASAALALLSIDDLRAALVGPLGSPYANAVNKDSHYLAWRKYVLEVARIARSLARDLLLNEQLAYSAGLLHAIHMIGSTNGGGLNDFPEKKKSSPLASLRKQAFAFIASMPSGSSFKDSALFIKQWGMPEILSNIVQNCEAPLEDDENISPLAAVLHLAVWRACISSLGMTYSTSTYPAEVALSLGMDMDMVLHQEPIRWK</sequence>
<feature type="domain" description="HDOD" evidence="1">
    <location>
        <begin position="17"/>
        <end position="141"/>
    </location>
</feature>
<reference evidence="2 3" key="1">
    <citation type="journal article" date="2015" name="Antonie Van Leeuwenhoek">
        <title>Lampropedia puyangensis sp. nov., isolated from symptomatic bark of Populus ? euramericana canker and emended description of Lampropedia hyalina (Ehrenberg 1832) Lee et al. 2004.</title>
        <authorList>
            <person name="Li Y."/>
            <person name="Wang T."/>
            <person name="Piao C.G."/>
            <person name="Wang L.F."/>
            <person name="Tian G.Z."/>
            <person name="Zhu T.H."/>
            <person name="Guo M.W."/>
        </authorList>
    </citation>
    <scope>NUCLEOTIDE SEQUENCE [LARGE SCALE GENOMIC DNA]</scope>
    <source>
        <strain evidence="2 3">2-bin</strain>
    </source>
</reference>
<keyword evidence="3" id="KW-1185">Reference proteome</keyword>
<evidence type="ECO:0000313" key="2">
    <source>
        <dbReference type="EMBL" id="THT97946.1"/>
    </source>
</evidence>
<dbReference type="InterPro" id="IPR013976">
    <property type="entry name" value="HDOD"/>
</dbReference>
<accession>A0A4S8ETW4</accession>
<dbReference type="Proteomes" id="UP000308917">
    <property type="component" value="Unassembled WGS sequence"/>
</dbReference>
<gene>
    <name evidence="2" type="ORF">E9531_15120</name>
</gene>
<dbReference type="EMBL" id="STFG01000024">
    <property type="protein sequence ID" value="THT97946.1"/>
    <property type="molecule type" value="Genomic_DNA"/>
</dbReference>
<dbReference type="Gene3D" id="1.10.3210.10">
    <property type="entry name" value="Hypothetical protein af1432"/>
    <property type="match status" value="1"/>
</dbReference>
<protein>
    <submittedName>
        <fullName evidence="2">HDOD domain-containing protein</fullName>
    </submittedName>
</protein>
<name>A0A4S8ETW4_9BURK</name>
<evidence type="ECO:0000259" key="1">
    <source>
        <dbReference type="Pfam" id="PF08668"/>
    </source>
</evidence>